<dbReference type="EMBL" id="CP124755">
    <property type="protein sequence ID" value="WGZ92136.1"/>
    <property type="molecule type" value="Genomic_DNA"/>
</dbReference>
<dbReference type="AlphaFoldDB" id="A0AA95H7Q1"/>
<dbReference type="Pfam" id="PF00583">
    <property type="entry name" value="Acetyltransf_1"/>
    <property type="match status" value="1"/>
</dbReference>
<evidence type="ECO:0000259" key="3">
    <source>
        <dbReference type="Pfam" id="PF00583"/>
    </source>
</evidence>
<dbReference type="KEGG" id="tdu:QJT80_06550"/>
<organism evidence="4">
    <name type="scientific">Candidatus Thiocaldithrix dubininis</name>
    <dbReference type="NCBI Taxonomy" id="3080823"/>
    <lineage>
        <taxon>Bacteria</taxon>
        <taxon>Pseudomonadati</taxon>
        <taxon>Pseudomonadota</taxon>
        <taxon>Gammaproteobacteria</taxon>
        <taxon>Thiotrichales</taxon>
        <taxon>Thiotrichaceae</taxon>
        <taxon>Candidatus Thiocaldithrix</taxon>
    </lineage>
</organism>
<dbReference type="Gene3D" id="3.40.630.30">
    <property type="match status" value="1"/>
</dbReference>
<dbReference type="InterPro" id="IPR050832">
    <property type="entry name" value="Bact_Acetyltransf"/>
</dbReference>
<dbReference type="PANTHER" id="PTHR43877">
    <property type="entry name" value="AMINOALKYLPHOSPHONATE N-ACETYLTRANSFERASE-RELATED-RELATED"/>
    <property type="match status" value="1"/>
</dbReference>
<name>A0AA95H7Q1_9GAMM</name>
<proteinExistence type="predicted"/>
<dbReference type="PANTHER" id="PTHR43877:SF2">
    <property type="entry name" value="AMINOALKYLPHOSPHONATE N-ACETYLTRANSFERASE-RELATED"/>
    <property type="match status" value="1"/>
</dbReference>
<protein>
    <submittedName>
        <fullName evidence="4">GNAT family N-acetyltransferase</fullName>
    </submittedName>
</protein>
<feature type="domain" description="N-acetyltransferase" evidence="3">
    <location>
        <begin position="43"/>
        <end position="146"/>
    </location>
</feature>
<dbReference type="SUPFAM" id="SSF55729">
    <property type="entry name" value="Acyl-CoA N-acyltransferases (Nat)"/>
    <property type="match status" value="1"/>
</dbReference>
<reference evidence="4" key="1">
    <citation type="journal article" date="2023" name="Int. J. Mol. Sci.">
        <title>Metagenomics Revealed a New Genus 'Candidatus Thiocaldithrix dubininis' gen. nov., sp. nov. and a New Species 'Candidatus Thiothrix putei' sp. nov. in the Family Thiotrichaceae, Some Members of Which Have Traits of Both Na+- and H+-Motive Energetics.</title>
        <authorList>
            <person name="Ravin N.V."/>
            <person name="Muntyan M.S."/>
            <person name="Smolyakov D.D."/>
            <person name="Rudenko T.S."/>
            <person name="Beletsky A.V."/>
            <person name="Mardanov A.V."/>
            <person name="Grabovich M.Y."/>
        </authorList>
    </citation>
    <scope>NUCLEOTIDE SEQUENCE</scope>
    <source>
        <strain evidence="4">GKL-01</strain>
    </source>
</reference>
<sequence>MNVNIRLATVEDLTAICELAEQSLRLHYQHAPQVFAPLPGIERDREFWLSLIQAQYACFWVAEQQQQVLGFCFARLLPAGLSFLRNRLLCHISTVVVDSQAQRQGIGASLVQAVERWAKQQRAAEVRLEVFDFNEPAIALYAKQGFHTQSHIMTKLI</sequence>
<accession>A0AA95H7Q1</accession>
<gene>
    <name evidence="4" type="ORF">QJT80_06550</name>
</gene>
<dbReference type="InterPro" id="IPR016181">
    <property type="entry name" value="Acyl_CoA_acyltransferase"/>
</dbReference>
<evidence type="ECO:0000256" key="1">
    <source>
        <dbReference type="ARBA" id="ARBA00022679"/>
    </source>
</evidence>
<keyword evidence="1" id="KW-0808">Transferase</keyword>
<dbReference type="Proteomes" id="UP001300672">
    <property type="component" value="Chromosome"/>
</dbReference>
<dbReference type="GO" id="GO:0016747">
    <property type="term" value="F:acyltransferase activity, transferring groups other than amino-acyl groups"/>
    <property type="evidence" value="ECO:0007669"/>
    <property type="project" value="InterPro"/>
</dbReference>
<reference evidence="4" key="2">
    <citation type="submission" date="2023-04" db="EMBL/GenBank/DDBJ databases">
        <authorList>
            <person name="Beletskiy A.V."/>
            <person name="Mardanov A.V."/>
            <person name="Ravin N.V."/>
        </authorList>
    </citation>
    <scope>NUCLEOTIDE SEQUENCE</scope>
    <source>
        <strain evidence="4">GKL-01</strain>
    </source>
</reference>
<dbReference type="InterPro" id="IPR000182">
    <property type="entry name" value="GNAT_dom"/>
</dbReference>
<evidence type="ECO:0000256" key="2">
    <source>
        <dbReference type="ARBA" id="ARBA00023315"/>
    </source>
</evidence>
<keyword evidence="2" id="KW-0012">Acyltransferase</keyword>
<dbReference type="CDD" id="cd04301">
    <property type="entry name" value="NAT_SF"/>
    <property type="match status" value="1"/>
</dbReference>
<evidence type="ECO:0000313" key="4">
    <source>
        <dbReference type="EMBL" id="WGZ92136.1"/>
    </source>
</evidence>